<dbReference type="SUPFAM" id="SSF55486">
    <property type="entry name" value="Metalloproteases ('zincins'), catalytic domain"/>
    <property type="match status" value="1"/>
</dbReference>
<accession>A0A1G1W348</accession>
<evidence type="ECO:0000256" key="3">
    <source>
        <dbReference type="ARBA" id="ARBA00022723"/>
    </source>
</evidence>
<dbReference type="STRING" id="1802591.A2113_02780"/>
<dbReference type="GO" id="GO:0006364">
    <property type="term" value="P:rRNA processing"/>
    <property type="evidence" value="ECO:0007669"/>
    <property type="project" value="UniProtKB-UniRule"/>
</dbReference>
<sequence length="152" mass="17202">MNYKIAPFVEPHYPIKKTLLRRAAEATLSTIKVKGKVEITISVIGDRKMRGLNREYCRVDEPTDVLAFPYSLQTGKPKEFITPPSKYLNLGDVIISYPQLIERAAKEDTLVDDMAKMLVVHGCLHLLGYEHEKPQDAQVMESLEDQILSSLS</sequence>
<evidence type="ECO:0000256" key="6">
    <source>
        <dbReference type="ARBA" id="ARBA00022833"/>
    </source>
</evidence>
<dbReference type="GO" id="GO:0005737">
    <property type="term" value="C:cytoplasm"/>
    <property type="evidence" value="ECO:0007669"/>
    <property type="project" value="UniProtKB-SubCell"/>
</dbReference>
<evidence type="ECO:0000256" key="5">
    <source>
        <dbReference type="ARBA" id="ARBA00022801"/>
    </source>
</evidence>
<organism evidence="8 9">
    <name type="scientific">Candidatus Woykebacteria bacterium GWA1_44_8</name>
    <dbReference type="NCBI Taxonomy" id="1802591"/>
    <lineage>
        <taxon>Bacteria</taxon>
        <taxon>Candidatus Woykeibacteriota</taxon>
    </lineage>
</organism>
<dbReference type="Pfam" id="PF02130">
    <property type="entry name" value="YbeY"/>
    <property type="match status" value="1"/>
</dbReference>
<dbReference type="PANTHER" id="PTHR46986:SF1">
    <property type="entry name" value="ENDORIBONUCLEASE YBEY, CHLOROPLASTIC"/>
    <property type="match status" value="1"/>
</dbReference>
<protein>
    <recommendedName>
        <fullName evidence="7">Endoribonuclease YbeY</fullName>
        <ecNumber evidence="7">3.1.-.-</ecNumber>
    </recommendedName>
</protein>
<comment type="cofactor">
    <cofactor evidence="7">
        <name>Zn(2+)</name>
        <dbReference type="ChEBI" id="CHEBI:29105"/>
    </cofactor>
    <text evidence="7">Binds 1 zinc ion.</text>
</comment>
<keyword evidence="3 7" id="KW-0479">Metal-binding</keyword>
<keyword evidence="6 7" id="KW-0862">Zinc</keyword>
<feature type="binding site" evidence="7">
    <location>
        <position position="125"/>
    </location>
    <ligand>
        <name>Zn(2+)</name>
        <dbReference type="ChEBI" id="CHEBI:29105"/>
        <note>catalytic</note>
    </ligand>
</feature>
<gene>
    <name evidence="7" type="primary">ybeY</name>
    <name evidence="8" type="ORF">A2113_02780</name>
</gene>
<feature type="binding site" evidence="7">
    <location>
        <position position="121"/>
    </location>
    <ligand>
        <name>Zn(2+)</name>
        <dbReference type="ChEBI" id="CHEBI:29105"/>
        <note>catalytic</note>
    </ligand>
</feature>
<name>A0A1G1W348_9BACT</name>
<dbReference type="GO" id="GO:0008270">
    <property type="term" value="F:zinc ion binding"/>
    <property type="evidence" value="ECO:0007669"/>
    <property type="project" value="UniProtKB-UniRule"/>
</dbReference>
<dbReference type="InterPro" id="IPR020549">
    <property type="entry name" value="YbeY_CS"/>
</dbReference>
<dbReference type="InterPro" id="IPR002036">
    <property type="entry name" value="YbeY"/>
</dbReference>
<keyword evidence="7" id="KW-0963">Cytoplasm</keyword>
<evidence type="ECO:0000313" key="8">
    <source>
        <dbReference type="EMBL" id="OGY22108.1"/>
    </source>
</evidence>
<evidence type="ECO:0000256" key="7">
    <source>
        <dbReference type="HAMAP-Rule" id="MF_00009"/>
    </source>
</evidence>
<evidence type="ECO:0000256" key="1">
    <source>
        <dbReference type="ARBA" id="ARBA00010875"/>
    </source>
</evidence>
<comment type="caution">
    <text evidence="8">The sequence shown here is derived from an EMBL/GenBank/DDBJ whole genome shotgun (WGS) entry which is preliminary data.</text>
</comment>
<comment type="subcellular location">
    <subcellularLocation>
        <location evidence="7">Cytoplasm</location>
    </subcellularLocation>
</comment>
<keyword evidence="5 7" id="KW-0378">Hydrolase</keyword>
<dbReference type="AlphaFoldDB" id="A0A1G1W348"/>
<dbReference type="PROSITE" id="PS01306">
    <property type="entry name" value="UPF0054"/>
    <property type="match status" value="1"/>
</dbReference>
<comment type="similarity">
    <text evidence="1 7">Belongs to the endoribonuclease YbeY family.</text>
</comment>
<evidence type="ECO:0000256" key="4">
    <source>
        <dbReference type="ARBA" id="ARBA00022759"/>
    </source>
</evidence>
<keyword evidence="7" id="KW-0698">rRNA processing</keyword>
<feature type="binding site" evidence="7">
    <location>
        <position position="131"/>
    </location>
    <ligand>
        <name>Zn(2+)</name>
        <dbReference type="ChEBI" id="CHEBI:29105"/>
        <note>catalytic</note>
    </ligand>
</feature>
<proteinExistence type="inferred from homology"/>
<keyword evidence="7" id="KW-0690">Ribosome biogenesis</keyword>
<evidence type="ECO:0000256" key="2">
    <source>
        <dbReference type="ARBA" id="ARBA00022722"/>
    </source>
</evidence>
<dbReference type="EMBL" id="MHCN01000009">
    <property type="protein sequence ID" value="OGY22108.1"/>
    <property type="molecule type" value="Genomic_DNA"/>
</dbReference>
<dbReference type="HAMAP" id="MF_00009">
    <property type="entry name" value="Endoribonucl_YbeY"/>
    <property type="match status" value="1"/>
</dbReference>
<dbReference type="InterPro" id="IPR023091">
    <property type="entry name" value="MetalPrtase_cat_dom_sf_prd"/>
</dbReference>
<comment type="function">
    <text evidence="7">Single strand-specific metallo-endoribonuclease involved in late-stage 70S ribosome quality control and in maturation of the 3' terminus of the 16S rRNA.</text>
</comment>
<keyword evidence="4 7" id="KW-0255">Endonuclease</keyword>
<reference evidence="8 9" key="1">
    <citation type="journal article" date="2016" name="Nat. Commun.">
        <title>Thousands of microbial genomes shed light on interconnected biogeochemical processes in an aquifer system.</title>
        <authorList>
            <person name="Anantharaman K."/>
            <person name="Brown C.T."/>
            <person name="Hug L.A."/>
            <person name="Sharon I."/>
            <person name="Castelle C.J."/>
            <person name="Probst A.J."/>
            <person name="Thomas B.C."/>
            <person name="Singh A."/>
            <person name="Wilkins M.J."/>
            <person name="Karaoz U."/>
            <person name="Brodie E.L."/>
            <person name="Williams K.H."/>
            <person name="Hubbard S.S."/>
            <person name="Banfield J.F."/>
        </authorList>
    </citation>
    <scope>NUCLEOTIDE SEQUENCE [LARGE SCALE GENOMIC DNA]</scope>
</reference>
<dbReference type="Proteomes" id="UP000176299">
    <property type="component" value="Unassembled WGS sequence"/>
</dbReference>
<dbReference type="NCBIfam" id="TIGR00043">
    <property type="entry name" value="rRNA maturation RNase YbeY"/>
    <property type="match status" value="1"/>
</dbReference>
<dbReference type="EC" id="3.1.-.-" evidence="7"/>
<dbReference type="GO" id="GO:0004521">
    <property type="term" value="F:RNA endonuclease activity"/>
    <property type="evidence" value="ECO:0007669"/>
    <property type="project" value="UniProtKB-UniRule"/>
</dbReference>
<evidence type="ECO:0000313" key="9">
    <source>
        <dbReference type="Proteomes" id="UP000176299"/>
    </source>
</evidence>
<dbReference type="GO" id="GO:0004222">
    <property type="term" value="F:metalloendopeptidase activity"/>
    <property type="evidence" value="ECO:0007669"/>
    <property type="project" value="InterPro"/>
</dbReference>
<keyword evidence="2 7" id="KW-0540">Nuclease</keyword>
<dbReference type="Gene3D" id="3.40.390.30">
    <property type="entry name" value="Metalloproteases ('zincins'), catalytic domain"/>
    <property type="match status" value="1"/>
</dbReference>
<dbReference type="PANTHER" id="PTHR46986">
    <property type="entry name" value="ENDORIBONUCLEASE YBEY, CHLOROPLASTIC"/>
    <property type="match status" value="1"/>
</dbReference>